<evidence type="ECO:0000313" key="2">
    <source>
        <dbReference type="EMBL" id="GAA4431807.1"/>
    </source>
</evidence>
<dbReference type="InterPro" id="IPR029068">
    <property type="entry name" value="Glyas_Bleomycin-R_OHBP_Dase"/>
</dbReference>
<dbReference type="PANTHER" id="PTHR34109:SF1">
    <property type="entry name" value="VOC DOMAIN-CONTAINING PROTEIN"/>
    <property type="match status" value="1"/>
</dbReference>
<dbReference type="Pfam" id="PF00903">
    <property type="entry name" value="Glyoxalase"/>
    <property type="match status" value="1"/>
</dbReference>
<sequence>MYDTSHTGPEPAGENTVNNFVIVDGAADLIAFLTEVFDATENTDARSPDFFADDGTLIHAEVRIGSSTVMLADRKSDWPFTPAFTQVYVADATETLRRAVGRGAAIVTEPSPFYGGYDISRFIDPWHNVWWLFSPAADLEASSQEWDEEPWETPSEPDAVYTTLLETMRGLADPRRDPASETSKP</sequence>
<comment type="caution">
    <text evidence="2">The sequence shown here is derived from an EMBL/GenBank/DDBJ whole genome shotgun (WGS) entry which is preliminary data.</text>
</comment>
<accession>A0ABP8LP77</accession>
<gene>
    <name evidence="2" type="ORF">GCM10023169_36740</name>
</gene>
<dbReference type="Proteomes" id="UP001500622">
    <property type="component" value="Unassembled WGS sequence"/>
</dbReference>
<name>A0ABP8LP77_9MICO</name>
<reference evidence="3" key="1">
    <citation type="journal article" date="2019" name="Int. J. Syst. Evol. Microbiol.">
        <title>The Global Catalogue of Microorganisms (GCM) 10K type strain sequencing project: providing services to taxonomists for standard genome sequencing and annotation.</title>
        <authorList>
            <consortium name="The Broad Institute Genomics Platform"/>
            <consortium name="The Broad Institute Genome Sequencing Center for Infectious Disease"/>
            <person name="Wu L."/>
            <person name="Ma J."/>
        </authorList>
    </citation>
    <scope>NUCLEOTIDE SEQUENCE [LARGE SCALE GENOMIC DNA]</scope>
    <source>
        <strain evidence="3">JCM 17810</strain>
    </source>
</reference>
<dbReference type="SUPFAM" id="SSF54593">
    <property type="entry name" value="Glyoxalase/Bleomycin resistance protein/Dihydroxybiphenyl dioxygenase"/>
    <property type="match status" value="1"/>
</dbReference>
<dbReference type="Gene3D" id="3.10.180.10">
    <property type="entry name" value="2,3-Dihydroxybiphenyl 1,2-Dioxygenase, domain 1"/>
    <property type="match status" value="1"/>
</dbReference>
<protein>
    <recommendedName>
        <fullName evidence="1">Glyoxalase/fosfomycin resistance/dioxygenase domain-containing protein</fullName>
    </recommendedName>
</protein>
<proteinExistence type="predicted"/>
<feature type="domain" description="Glyoxalase/fosfomycin resistance/dioxygenase" evidence="1">
    <location>
        <begin position="21"/>
        <end position="132"/>
    </location>
</feature>
<evidence type="ECO:0000313" key="3">
    <source>
        <dbReference type="Proteomes" id="UP001500622"/>
    </source>
</evidence>
<organism evidence="2 3">
    <name type="scientific">Georgenia halophila</name>
    <dbReference type="NCBI Taxonomy" id="620889"/>
    <lineage>
        <taxon>Bacteria</taxon>
        <taxon>Bacillati</taxon>
        <taxon>Actinomycetota</taxon>
        <taxon>Actinomycetes</taxon>
        <taxon>Micrococcales</taxon>
        <taxon>Bogoriellaceae</taxon>
        <taxon>Georgenia</taxon>
    </lineage>
</organism>
<keyword evidence="3" id="KW-1185">Reference proteome</keyword>
<evidence type="ECO:0000259" key="1">
    <source>
        <dbReference type="Pfam" id="PF00903"/>
    </source>
</evidence>
<dbReference type="RefSeq" id="WP_345218213.1">
    <property type="nucleotide sequence ID" value="NZ_BAABGN010000013.1"/>
</dbReference>
<dbReference type="EMBL" id="BAABGN010000013">
    <property type="protein sequence ID" value="GAA4431807.1"/>
    <property type="molecule type" value="Genomic_DNA"/>
</dbReference>
<dbReference type="InterPro" id="IPR004360">
    <property type="entry name" value="Glyas_Fos-R_dOase_dom"/>
</dbReference>
<dbReference type="PANTHER" id="PTHR34109">
    <property type="entry name" value="BNAUNNG04460D PROTEIN-RELATED"/>
    <property type="match status" value="1"/>
</dbReference>